<evidence type="ECO:0000313" key="10">
    <source>
        <dbReference type="EMBL" id="GMA31846.1"/>
    </source>
</evidence>
<reference evidence="10" key="2">
    <citation type="submission" date="2023-02" db="EMBL/GenBank/DDBJ databases">
        <authorList>
            <person name="Sun Q."/>
            <person name="Mori K."/>
        </authorList>
    </citation>
    <scope>NUCLEOTIDE SEQUENCE</scope>
    <source>
        <strain evidence="10">NBRC 112290</strain>
    </source>
</reference>
<evidence type="ECO:0000256" key="1">
    <source>
        <dbReference type="ARBA" id="ARBA00004141"/>
    </source>
</evidence>
<feature type="domain" description="Bacterial sugar transferase" evidence="9">
    <location>
        <begin position="333"/>
        <end position="514"/>
    </location>
</feature>
<comment type="subcellular location">
    <subcellularLocation>
        <location evidence="1">Membrane</location>
        <topology evidence="1">Multi-pass membrane protein</topology>
    </subcellularLocation>
</comment>
<keyword evidence="5 8" id="KW-1133">Transmembrane helix</keyword>
<dbReference type="PANTHER" id="PTHR30576">
    <property type="entry name" value="COLANIC BIOSYNTHESIS UDP-GLUCOSE LIPID CARRIER TRANSFERASE"/>
    <property type="match status" value="1"/>
</dbReference>
<dbReference type="Proteomes" id="UP001157161">
    <property type="component" value="Unassembled WGS sequence"/>
</dbReference>
<evidence type="ECO:0000313" key="11">
    <source>
        <dbReference type="Proteomes" id="UP001157161"/>
    </source>
</evidence>
<dbReference type="RefSeq" id="WP_284250595.1">
    <property type="nucleotide sequence ID" value="NZ_BSUM01000001.1"/>
</dbReference>
<feature type="compositionally biased region" description="Basic and acidic residues" evidence="7">
    <location>
        <begin position="58"/>
        <end position="69"/>
    </location>
</feature>
<evidence type="ECO:0000256" key="4">
    <source>
        <dbReference type="ARBA" id="ARBA00022692"/>
    </source>
</evidence>
<feature type="transmembrane region" description="Helical" evidence="8">
    <location>
        <begin position="110"/>
        <end position="131"/>
    </location>
</feature>
<keyword evidence="4 8" id="KW-0812">Transmembrane</keyword>
<keyword evidence="3" id="KW-0808">Transferase</keyword>
<name>A0AA37XEP0_9MICO</name>
<dbReference type="Gene3D" id="3.40.50.720">
    <property type="entry name" value="NAD(P)-binding Rossmann-like Domain"/>
    <property type="match status" value="1"/>
</dbReference>
<evidence type="ECO:0000256" key="2">
    <source>
        <dbReference type="ARBA" id="ARBA00006464"/>
    </source>
</evidence>
<dbReference type="GO" id="GO:0016020">
    <property type="term" value="C:membrane"/>
    <property type="evidence" value="ECO:0007669"/>
    <property type="project" value="UniProtKB-SubCell"/>
</dbReference>
<proteinExistence type="inferred from homology"/>
<evidence type="ECO:0000256" key="8">
    <source>
        <dbReference type="SAM" id="Phobius"/>
    </source>
</evidence>
<dbReference type="NCBIfam" id="TIGR03025">
    <property type="entry name" value="EPS_sugtrans"/>
    <property type="match status" value="1"/>
</dbReference>
<sequence length="519" mass="55866">MTNELTRAHAGALRGKHAAARPSGTAWRAAPPRTRSGPTGTPPPVAEPTATSAVVADSRSRRPGADRRSAVARTSRRPAWLRGARGWMLVLPVDAAAMLVPMLWLPEPVWVAVTFTAVCLLLLTDGGRYRARLHASFLDDAPWLVRNVLTAAAIVALPIALTQGGEDLLRFFRTVLVAGGLLLLGRLATMTTINIGRRRGWVQHRTVLVGAGEIAGVLARLIASDRSSGLVVSGFVDAPGTWLPGVPRLGDVADLERAVQATGADVLLLADGDLDESEVVRVLDDPRIAEVDKLIVPRMNLLRTRTGLSDRIGPIPVARITAPRLSGFGAATKRVADVVAAALALVLVSPLLAVCAVIIRADGGPVIYRQTRVGRDGATFECLKLRSMSHVTATPEGPAWGTRMNASRITRIGRFIRATSIDELPQLWNVVRGDMSLVGPRPERPSFVDVFSAEHIAYSRRHRVRPGLTGLSQISGLRGDTSIGDRARTDNYYIENWSQYSDLAIAVRTVREVVLARGR</sequence>
<feature type="transmembrane region" description="Helical" evidence="8">
    <location>
        <begin position="86"/>
        <end position="104"/>
    </location>
</feature>
<comment type="caution">
    <text evidence="10">The sequence shown here is derived from an EMBL/GenBank/DDBJ whole genome shotgun (WGS) entry which is preliminary data.</text>
</comment>
<evidence type="ECO:0000256" key="7">
    <source>
        <dbReference type="SAM" id="MobiDB-lite"/>
    </source>
</evidence>
<dbReference type="InterPro" id="IPR017475">
    <property type="entry name" value="EPS_sugar_tfrase"/>
</dbReference>
<feature type="transmembrane region" description="Helical" evidence="8">
    <location>
        <begin position="338"/>
        <end position="359"/>
    </location>
</feature>
<dbReference type="InterPro" id="IPR003362">
    <property type="entry name" value="Bact_transf"/>
</dbReference>
<feature type="transmembrane region" description="Helical" evidence="8">
    <location>
        <begin position="143"/>
        <end position="162"/>
    </location>
</feature>
<evidence type="ECO:0000256" key="3">
    <source>
        <dbReference type="ARBA" id="ARBA00022679"/>
    </source>
</evidence>
<dbReference type="Pfam" id="PF02397">
    <property type="entry name" value="Bac_transf"/>
    <property type="match status" value="1"/>
</dbReference>
<gene>
    <name evidence="10" type="primary">wcaJ</name>
    <name evidence="10" type="ORF">GCM10025875_18380</name>
</gene>
<keyword evidence="11" id="KW-1185">Reference proteome</keyword>
<comment type="similarity">
    <text evidence="2">Belongs to the bacterial sugar transferase family.</text>
</comment>
<protein>
    <submittedName>
        <fullName evidence="10">UDP-phosphate galactose phosphotransferase</fullName>
    </submittedName>
</protein>
<dbReference type="AlphaFoldDB" id="A0AA37XEP0"/>
<reference evidence="10" key="1">
    <citation type="journal article" date="2014" name="Int. J. Syst. Evol. Microbiol.">
        <title>Complete genome sequence of Corynebacterium casei LMG S-19264T (=DSM 44701T), isolated from a smear-ripened cheese.</title>
        <authorList>
            <consortium name="US DOE Joint Genome Institute (JGI-PGF)"/>
            <person name="Walter F."/>
            <person name="Albersmeier A."/>
            <person name="Kalinowski J."/>
            <person name="Ruckert C."/>
        </authorList>
    </citation>
    <scope>NUCLEOTIDE SEQUENCE</scope>
    <source>
        <strain evidence="10">NBRC 112290</strain>
    </source>
</reference>
<dbReference type="GO" id="GO:0016780">
    <property type="term" value="F:phosphotransferase activity, for other substituted phosphate groups"/>
    <property type="evidence" value="ECO:0007669"/>
    <property type="project" value="TreeGrafter"/>
</dbReference>
<feature type="transmembrane region" description="Helical" evidence="8">
    <location>
        <begin position="168"/>
        <end position="189"/>
    </location>
</feature>
<evidence type="ECO:0000259" key="9">
    <source>
        <dbReference type="Pfam" id="PF02397"/>
    </source>
</evidence>
<accession>A0AA37XEP0</accession>
<evidence type="ECO:0000256" key="6">
    <source>
        <dbReference type="ARBA" id="ARBA00023136"/>
    </source>
</evidence>
<organism evidence="10 11">
    <name type="scientific">Litorihabitans aurantiacus</name>
    <dbReference type="NCBI Taxonomy" id="1930061"/>
    <lineage>
        <taxon>Bacteria</taxon>
        <taxon>Bacillati</taxon>
        <taxon>Actinomycetota</taxon>
        <taxon>Actinomycetes</taxon>
        <taxon>Micrococcales</taxon>
        <taxon>Beutenbergiaceae</taxon>
        <taxon>Litorihabitans</taxon>
    </lineage>
</organism>
<dbReference type="PANTHER" id="PTHR30576:SF0">
    <property type="entry name" value="UNDECAPRENYL-PHOSPHATE N-ACETYLGALACTOSAMINYL 1-PHOSPHATE TRANSFERASE-RELATED"/>
    <property type="match status" value="1"/>
</dbReference>
<dbReference type="EMBL" id="BSUM01000001">
    <property type="protein sequence ID" value="GMA31846.1"/>
    <property type="molecule type" value="Genomic_DNA"/>
</dbReference>
<evidence type="ECO:0000256" key="5">
    <source>
        <dbReference type="ARBA" id="ARBA00022989"/>
    </source>
</evidence>
<keyword evidence="6 8" id="KW-0472">Membrane</keyword>
<feature type="region of interest" description="Disordered" evidence="7">
    <location>
        <begin position="1"/>
        <end position="72"/>
    </location>
</feature>